<evidence type="ECO:0000313" key="2">
    <source>
        <dbReference type="Proteomes" id="UP000006296"/>
    </source>
</evidence>
<proteinExistence type="predicted"/>
<dbReference type="AlphaFoldDB" id="A0AB33A2D7"/>
<dbReference type="Pfam" id="PF01527">
    <property type="entry name" value="HTH_Tnp_1"/>
    <property type="match status" value="1"/>
</dbReference>
<dbReference type="InterPro" id="IPR002514">
    <property type="entry name" value="Transposase_8"/>
</dbReference>
<organism evidence="1 2">
    <name type="scientific">Alteromonas macleodii (strain English Channel 673)</name>
    <dbReference type="NCBI Taxonomy" id="1004788"/>
    <lineage>
        <taxon>Bacteria</taxon>
        <taxon>Pseudomonadati</taxon>
        <taxon>Pseudomonadota</taxon>
        <taxon>Gammaproteobacteria</taxon>
        <taxon>Alteromonadales</taxon>
        <taxon>Alteromonadaceae</taxon>
        <taxon>Alteromonas/Salinimonas group</taxon>
        <taxon>Alteromonas</taxon>
    </lineage>
</organism>
<reference evidence="2" key="1">
    <citation type="journal article" date="2012" name="Sci. Rep.">
        <title>Genomes of surface isolates of Alteromonas macleodii: the life of a widespread marine opportunistic copiotroph.</title>
        <authorList>
            <person name="Lopez-Perez M."/>
            <person name="Gonzaga A."/>
            <person name="Martin-Cuadrado A.B."/>
            <person name="Onyshchenko O."/>
            <person name="Ghavidel A."/>
            <person name="Ghai R."/>
            <person name="Rodriguez-Valera F."/>
        </authorList>
    </citation>
    <scope>NUCLEOTIDE SEQUENCE [LARGE SCALE GENOMIC DNA]</scope>
    <source>
        <strain evidence="2">English Channel 673</strain>
    </source>
</reference>
<accession>A0AB33A2D7</accession>
<dbReference type="EMBL" id="CP003844">
    <property type="protein sequence ID" value="AFT76055.1"/>
    <property type="molecule type" value="Genomic_DNA"/>
</dbReference>
<gene>
    <name evidence="1" type="ordered locus">AMEC673_16865</name>
</gene>
<sequence>MKKSYYTETQIIAKLKEVDAGRKVEKACRHHGFSKR</sequence>
<protein>
    <submittedName>
        <fullName evidence="1">Transposase ORF-A, IS-type</fullName>
    </submittedName>
</protein>
<dbReference type="GO" id="GO:0006313">
    <property type="term" value="P:DNA transposition"/>
    <property type="evidence" value="ECO:0007669"/>
    <property type="project" value="InterPro"/>
</dbReference>
<name>A0AB33A2D7_ALTME</name>
<dbReference type="Proteomes" id="UP000006296">
    <property type="component" value="Chromosome"/>
</dbReference>
<dbReference type="GO" id="GO:0003677">
    <property type="term" value="F:DNA binding"/>
    <property type="evidence" value="ECO:0007669"/>
    <property type="project" value="InterPro"/>
</dbReference>
<dbReference type="KEGG" id="amg:AMEC673_16865"/>
<dbReference type="GO" id="GO:0004803">
    <property type="term" value="F:transposase activity"/>
    <property type="evidence" value="ECO:0007669"/>
    <property type="project" value="InterPro"/>
</dbReference>
<evidence type="ECO:0000313" key="1">
    <source>
        <dbReference type="EMBL" id="AFT76055.1"/>
    </source>
</evidence>